<dbReference type="SUPFAM" id="SSF88659">
    <property type="entry name" value="Sigma3 and sigma4 domains of RNA polymerase sigma factors"/>
    <property type="match status" value="1"/>
</dbReference>
<accession>A0AA49JEW1</accession>
<dbReference type="InterPro" id="IPR013325">
    <property type="entry name" value="RNA_pol_sigma_r2"/>
</dbReference>
<feature type="domain" description="RNA polymerase sigma-70 region 2" evidence="6">
    <location>
        <begin position="21"/>
        <end position="87"/>
    </location>
</feature>
<dbReference type="GO" id="GO:0016987">
    <property type="term" value="F:sigma factor activity"/>
    <property type="evidence" value="ECO:0007669"/>
    <property type="project" value="UniProtKB-KW"/>
</dbReference>
<dbReference type="GO" id="GO:0003677">
    <property type="term" value="F:DNA binding"/>
    <property type="evidence" value="ECO:0007669"/>
    <property type="project" value="UniProtKB-KW"/>
</dbReference>
<keyword evidence="3" id="KW-0731">Sigma factor</keyword>
<dbReference type="PANTHER" id="PTHR43133:SF62">
    <property type="entry name" value="RNA POLYMERASE SIGMA FACTOR SIGZ"/>
    <property type="match status" value="1"/>
</dbReference>
<dbReference type="InterPro" id="IPR007630">
    <property type="entry name" value="RNA_pol_sigma70_r4"/>
</dbReference>
<evidence type="ECO:0000259" key="7">
    <source>
        <dbReference type="Pfam" id="PF04545"/>
    </source>
</evidence>
<proteinExistence type="inferred from homology"/>
<dbReference type="NCBIfam" id="TIGR02937">
    <property type="entry name" value="sigma70-ECF"/>
    <property type="match status" value="1"/>
</dbReference>
<dbReference type="Gene3D" id="1.10.1740.10">
    <property type="match status" value="1"/>
</dbReference>
<keyword evidence="5" id="KW-0804">Transcription</keyword>
<dbReference type="GO" id="GO:0006352">
    <property type="term" value="P:DNA-templated transcription initiation"/>
    <property type="evidence" value="ECO:0007669"/>
    <property type="project" value="InterPro"/>
</dbReference>
<keyword evidence="4" id="KW-0238">DNA-binding</keyword>
<dbReference type="InterPro" id="IPR007627">
    <property type="entry name" value="RNA_pol_sigma70_r2"/>
</dbReference>
<comment type="similarity">
    <text evidence="1">Belongs to the sigma-70 factor family. ECF subfamily.</text>
</comment>
<gene>
    <name evidence="8" type="ORF">K4G66_20525</name>
</gene>
<feature type="domain" description="RNA polymerase sigma-70 region 4" evidence="7">
    <location>
        <begin position="124"/>
        <end position="172"/>
    </location>
</feature>
<evidence type="ECO:0000259" key="6">
    <source>
        <dbReference type="Pfam" id="PF04542"/>
    </source>
</evidence>
<evidence type="ECO:0000256" key="2">
    <source>
        <dbReference type="ARBA" id="ARBA00023015"/>
    </source>
</evidence>
<dbReference type="Pfam" id="PF04545">
    <property type="entry name" value="Sigma70_r4"/>
    <property type="match status" value="1"/>
</dbReference>
<dbReference type="Pfam" id="PF04542">
    <property type="entry name" value="Sigma70_r2"/>
    <property type="match status" value="1"/>
</dbReference>
<dbReference type="AlphaFoldDB" id="A0AA49JEW1"/>
<evidence type="ECO:0000256" key="5">
    <source>
        <dbReference type="ARBA" id="ARBA00023163"/>
    </source>
</evidence>
<keyword evidence="2" id="KW-0805">Transcription regulation</keyword>
<dbReference type="Gene3D" id="1.10.10.10">
    <property type="entry name" value="Winged helix-like DNA-binding domain superfamily/Winged helix DNA-binding domain"/>
    <property type="match status" value="1"/>
</dbReference>
<organism evidence="8">
    <name type="scientific">Roseihalotalea indica</name>
    <dbReference type="NCBI Taxonomy" id="2867963"/>
    <lineage>
        <taxon>Bacteria</taxon>
        <taxon>Pseudomonadati</taxon>
        <taxon>Bacteroidota</taxon>
        <taxon>Cytophagia</taxon>
        <taxon>Cytophagales</taxon>
        <taxon>Catalimonadaceae</taxon>
        <taxon>Roseihalotalea</taxon>
    </lineage>
</organism>
<dbReference type="InterPro" id="IPR039425">
    <property type="entry name" value="RNA_pol_sigma-70-like"/>
</dbReference>
<dbReference type="InterPro" id="IPR014284">
    <property type="entry name" value="RNA_pol_sigma-70_dom"/>
</dbReference>
<reference evidence="8" key="2">
    <citation type="journal article" date="2024" name="Antonie Van Leeuwenhoek">
        <title>Roseihalotalea indica gen. nov., sp. nov., a halophilic Bacteroidetes from mesopelagic Southwest Indian Ocean with higher carbohydrate metabolic potential.</title>
        <authorList>
            <person name="Chen B."/>
            <person name="Zhang M."/>
            <person name="Lin D."/>
            <person name="Ye J."/>
            <person name="Tang K."/>
        </authorList>
    </citation>
    <scope>NUCLEOTIDE SEQUENCE</scope>
    <source>
        <strain evidence="8">TK19036</strain>
    </source>
</reference>
<name>A0AA49JEW1_9BACT</name>
<dbReference type="InterPro" id="IPR013324">
    <property type="entry name" value="RNA_pol_sigma_r3/r4-like"/>
</dbReference>
<protein>
    <submittedName>
        <fullName evidence="8">Sigma-70 family RNA polymerase sigma factor</fullName>
    </submittedName>
</protein>
<dbReference type="EMBL" id="CP120682">
    <property type="protein sequence ID" value="WKN34764.1"/>
    <property type="molecule type" value="Genomic_DNA"/>
</dbReference>
<dbReference type="SUPFAM" id="SSF88946">
    <property type="entry name" value="Sigma2 domain of RNA polymerase sigma factors"/>
    <property type="match status" value="1"/>
</dbReference>
<dbReference type="PANTHER" id="PTHR43133">
    <property type="entry name" value="RNA POLYMERASE ECF-TYPE SIGMA FACTO"/>
    <property type="match status" value="1"/>
</dbReference>
<reference evidence="8" key="1">
    <citation type="journal article" date="2023" name="Comput. Struct. Biotechnol. J.">
        <title>Discovery of a novel marine Bacteroidetes with a rich repertoire of carbohydrate-active enzymes.</title>
        <authorList>
            <person name="Chen B."/>
            <person name="Liu G."/>
            <person name="Chen Q."/>
            <person name="Wang H."/>
            <person name="Liu L."/>
            <person name="Tang K."/>
        </authorList>
    </citation>
    <scope>NUCLEOTIDE SEQUENCE</scope>
    <source>
        <strain evidence="8">TK19036</strain>
    </source>
</reference>
<sequence length="176" mass="20581">MSEEQLIRGLRNKDKQAFTYLYDHYSPAIFGVISRIVTEPKVAEEVLQDVFLKFWNKIDHYDESKGALFTWMLTLTRNTSRDRLRSKEYKSTHKTDSISDYVHKVEGTHAVNPDVSDIGLRNTLGQLNEEQQFVVEMLYFRGYSQSELSKEFDIPLGTVKTRVRSAMLKLRKLLRV</sequence>
<evidence type="ECO:0000256" key="4">
    <source>
        <dbReference type="ARBA" id="ARBA00023125"/>
    </source>
</evidence>
<evidence type="ECO:0000256" key="3">
    <source>
        <dbReference type="ARBA" id="ARBA00023082"/>
    </source>
</evidence>
<evidence type="ECO:0000313" key="8">
    <source>
        <dbReference type="EMBL" id="WKN34764.1"/>
    </source>
</evidence>
<dbReference type="CDD" id="cd06171">
    <property type="entry name" value="Sigma70_r4"/>
    <property type="match status" value="1"/>
</dbReference>
<evidence type="ECO:0000256" key="1">
    <source>
        <dbReference type="ARBA" id="ARBA00010641"/>
    </source>
</evidence>
<dbReference type="InterPro" id="IPR036388">
    <property type="entry name" value="WH-like_DNA-bd_sf"/>
</dbReference>